<dbReference type="RefSeq" id="WP_111481350.1">
    <property type="nucleotide sequence ID" value="NZ_FORY01000005.1"/>
</dbReference>
<dbReference type="InterPro" id="IPR001761">
    <property type="entry name" value="Peripla_BP/Lac1_sug-bd_dom"/>
</dbReference>
<evidence type="ECO:0000313" key="5">
    <source>
        <dbReference type="EMBL" id="SFJ47276.1"/>
    </source>
</evidence>
<dbReference type="GeneID" id="98664835"/>
<keyword evidence="2" id="KW-0238">DNA-binding</keyword>
<dbReference type="STRING" id="576117.SAMN04488138_105172"/>
<evidence type="ECO:0000256" key="1">
    <source>
        <dbReference type="ARBA" id="ARBA00023015"/>
    </source>
</evidence>
<dbReference type="SUPFAM" id="SSF53822">
    <property type="entry name" value="Periplasmic binding protein-like I"/>
    <property type="match status" value="1"/>
</dbReference>
<keyword evidence="3" id="KW-0804">Transcription</keyword>
<organism evidence="5 6">
    <name type="scientific">Celeribacter halophilus</name>
    <dbReference type="NCBI Taxonomy" id="576117"/>
    <lineage>
        <taxon>Bacteria</taxon>
        <taxon>Pseudomonadati</taxon>
        <taxon>Pseudomonadota</taxon>
        <taxon>Alphaproteobacteria</taxon>
        <taxon>Rhodobacterales</taxon>
        <taxon>Roseobacteraceae</taxon>
        <taxon>Celeribacter</taxon>
    </lineage>
</organism>
<dbReference type="Gene3D" id="1.10.260.40">
    <property type="entry name" value="lambda repressor-like DNA-binding domains"/>
    <property type="match status" value="1"/>
</dbReference>
<dbReference type="SMART" id="SM00354">
    <property type="entry name" value="HTH_LACI"/>
    <property type="match status" value="1"/>
</dbReference>
<proteinExistence type="predicted"/>
<keyword evidence="6" id="KW-1185">Reference proteome</keyword>
<dbReference type="Pfam" id="PF00356">
    <property type="entry name" value="LacI"/>
    <property type="match status" value="1"/>
</dbReference>
<evidence type="ECO:0000313" key="6">
    <source>
        <dbReference type="Proteomes" id="UP000183299"/>
    </source>
</evidence>
<protein>
    <submittedName>
        <fullName evidence="5">LacI family transcriptional regulator</fullName>
    </submittedName>
</protein>
<gene>
    <name evidence="5" type="ORF">SAMN04488138_105172</name>
</gene>
<dbReference type="AlphaFoldDB" id="A0A1I3RQ18"/>
<evidence type="ECO:0000256" key="2">
    <source>
        <dbReference type="ARBA" id="ARBA00023125"/>
    </source>
</evidence>
<dbReference type="CDD" id="cd01392">
    <property type="entry name" value="HTH_LacI"/>
    <property type="match status" value="1"/>
</dbReference>
<dbReference type="Proteomes" id="UP000183299">
    <property type="component" value="Unassembled WGS sequence"/>
</dbReference>
<dbReference type="InterPro" id="IPR028082">
    <property type="entry name" value="Peripla_BP_I"/>
</dbReference>
<dbReference type="GO" id="GO:0000976">
    <property type="term" value="F:transcription cis-regulatory region binding"/>
    <property type="evidence" value="ECO:0007669"/>
    <property type="project" value="TreeGrafter"/>
</dbReference>
<sequence length="338" mass="36901">MLKQPKNRRPTQRSIAQKLGLSVATVSRALSGDPLIALETRKLVTDTANALGYVPDRAAQRLRTGRTNVISLVLPAHEEILGFGNSLVRGIFTALGHSHYHLVVMPTFDTEAADATVRRIVQNGLADGILLSRTEPNDIRIRHLIENDFPFVSHGRTELATPHPFVDFDNYGFAYQSVHRLVAAGADKLMILLPQEHLTFHHHLKQGFMAAVRETGASYENISSVTLDSPPEDIATAIKTRFTESAPPDGLILPGDTSALATLAALDDIGLKPGKDVFITTKQTSGAFDFVRPKIPSVFEDIAAAGELMAAYLIQRLEGAKAEDLQFVQKIEKGPQDE</sequence>
<dbReference type="EMBL" id="FORY01000005">
    <property type="protein sequence ID" value="SFJ47276.1"/>
    <property type="molecule type" value="Genomic_DNA"/>
</dbReference>
<dbReference type="PROSITE" id="PS50932">
    <property type="entry name" value="HTH_LACI_2"/>
    <property type="match status" value="1"/>
</dbReference>
<dbReference type="InterPro" id="IPR000843">
    <property type="entry name" value="HTH_LacI"/>
</dbReference>
<name>A0A1I3RQ18_9RHOB</name>
<evidence type="ECO:0000256" key="3">
    <source>
        <dbReference type="ARBA" id="ARBA00023163"/>
    </source>
</evidence>
<dbReference type="PANTHER" id="PTHR30146:SF109">
    <property type="entry name" value="HTH-TYPE TRANSCRIPTIONAL REGULATOR GALS"/>
    <property type="match status" value="1"/>
</dbReference>
<dbReference type="GO" id="GO:0003700">
    <property type="term" value="F:DNA-binding transcription factor activity"/>
    <property type="evidence" value="ECO:0007669"/>
    <property type="project" value="TreeGrafter"/>
</dbReference>
<reference evidence="5 6" key="1">
    <citation type="submission" date="2016-10" db="EMBL/GenBank/DDBJ databases">
        <authorList>
            <person name="de Groot N.N."/>
        </authorList>
    </citation>
    <scope>NUCLEOTIDE SEQUENCE [LARGE SCALE GENOMIC DNA]</scope>
    <source>
        <strain evidence="5 6">CGMCC 1.8891</strain>
    </source>
</reference>
<feature type="domain" description="HTH lacI-type" evidence="4">
    <location>
        <begin position="10"/>
        <end position="64"/>
    </location>
</feature>
<dbReference type="Pfam" id="PF00532">
    <property type="entry name" value="Peripla_BP_1"/>
    <property type="match status" value="1"/>
</dbReference>
<dbReference type="SUPFAM" id="SSF47413">
    <property type="entry name" value="lambda repressor-like DNA-binding domains"/>
    <property type="match status" value="1"/>
</dbReference>
<dbReference type="InterPro" id="IPR010982">
    <property type="entry name" value="Lambda_DNA-bd_dom_sf"/>
</dbReference>
<dbReference type="OrthoDB" id="60111at2"/>
<keyword evidence="1" id="KW-0805">Transcription regulation</keyword>
<accession>A0A1I3RQ18</accession>
<dbReference type="CDD" id="cd20009">
    <property type="entry name" value="PBP1_RafR-like"/>
    <property type="match status" value="1"/>
</dbReference>
<evidence type="ECO:0000259" key="4">
    <source>
        <dbReference type="PROSITE" id="PS50932"/>
    </source>
</evidence>
<dbReference type="PANTHER" id="PTHR30146">
    <property type="entry name" value="LACI-RELATED TRANSCRIPTIONAL REPRESSOR"/>
    <property type="match status" value="1"/>
</dbReference>
<dbReference type="Gene3D" id="3.40.50.2300">
    <property type="match status" value="2"/>
</dbReference>